<dbReference type="AlphaFoldDB" id="A0A0F5VC27"/>
<protein>
    <submittedName>
        <fullName evidence="7">Phosphatidylinositol kinase</fullName>
    </submittedName>
</protein>
<dbReference type="OrthoDB" id="9805913at2"/>
<dbReference type="GO" id="GO:0004674">
    <property type="term" value="F:protein serine/threonine kinase activity"/>
    <property type="evidence" value="ECO:0007669"/>
    <property type="project" value="TreeGrafter"/>
</dbReference>
<dbReference type="Gene3D" id="1.10.1070.20">
    <property type="match status" value="1"/>
</dbReference>
<feature type="region of interest" description="Disordered" evidence="4">
    <location>
        <begin position="383"/>
        <end position="403"/>
    </location>
</feature>
<proteinExistence type="inferred from homology"/>
<dbReference type="InterPro" id="IPR017508">
    <property type="entry name" value="HipA_N1"/>
</dbReference>
<dbReference type="STRING" id="265726.KY46_12235"/>
<dbReference type="Proteomes" id="UP000033633">
    <property type="component" value="Unassembled WGS sequence"/>
</dbReference>
<keyword evidence="8" id="KW-1185">Reference proteome</keyword>
<dbReference type="Pfam" id="PF07804">
    <property type="entry name" value="HipA_C"/>
    <property type="match status" value="1"/>
</dbReference>
<evidence type="ECO:0000256" key="2">
    <source>
        <dbReference type="ARBA" id="ARBA00022679"/>
    </source>
</evidence>
<evidence type="ECO:0000256" key="3">
    <source>
        <dbReference type="ARBA" id="ARBA00022777"/>
    </source>
</evidence>
<comment type="caution">
    <text evidence="7">The sequence shown here is derived from an EMBL/GenBank/DDBJ whole genome shotgun (WGS) entry which is preliminary data.</text>
</comment>
<evidence type="ECO:0000259" key="6">
    <source>
        <dbReference type="Pfam" id="PF13657"/>
    </source>
</evidence>
<evidence type="ECO:0000256" key="4">
    <source>
        <dbReference type="SAM" id="MobiDB-lite"/>
    </source>
</evidence>
<sequence length="403" mass="46028">MTLDHLPAKIEKITVCLDEDELGVLTHGSVHHYQPIQTRRHVSLTMTKSNLDGYSSGALHPIFAQNLPEGFNRRFIAEKLARYARVNDMYLLALQGEHSIGMLSYRSELQLPEADSVSLTDILTYQGSTPLFPQLLEKYYLRNALAGVQPKVSIPKTDRTVEQKDLIVKSFDTEFPLLTVNEYVCMEAARYCGLEPPATYLSDNMETFIVERFDKPEGQLLGYEDFTTLLKKPNNPDAKYTGSYETLLKATHLYTNSLAEVEKMYRYIVFNCLIGNGDAHLKNFALQYTQDMKHIFVSPPFDITHTLIYDTIDNKMALKMANSKVFPDKHHLLKLAESTSFRIRQADKIIEKLAHDIKDYINRSDEIRLMEGLKASIDKSVSGAMGSSYSAKSYRHDKKRKFE</sequence>
<dbReference type="PANTHER" id="PTHR37419:SF1">
    <property type="entry name" value="SERINE_THREONINE-PROTEIN KINASE TOXIN HIPA"/>
    <property type="match status" value="1"/>
</dbReference>
<evidence type="ECO:0000313" key="8">
    <source>
        <dbReference type="Proteomes" id="UP000033633"/>
    </source>
</evidence>
<name>A0A0F5VC27_9GAMM</name>
<reference evidence="7 8" key="1">
    <citation type="submission" date="2014-12" db="EMBL/GenBank/DDBJ databases">
        <title>Mercury Reductase activity and rhizosphere competence traits in the genome of root associated Photobacterium halotolerans MELD1.</title>
        <authorList>
            <person name="Mathew D.C."/>
            <person name="Huang C.-C."/>
        </authorList>
    </citation>
    <scope>NUCLEOTIDE SEQUENCE [LARGE SCALE GENOMIC DNA]</scope>
    <source>
        <strain evidence="7 8">MELD1</strain>
    </source>
</reference>
<keyword evidence="3 7" id="KW-0418">Kinase</keyword>
<comment type="similarity">
    <text evidence="1">Belongs to the HipA Ser/Thr kinase family.</text>
</comment>
<dbReference type="RefSeq" id="WP_046220913.1">
    <property type="nucleotide sequence ID" value="NZ_JWYV01000009.1"/>
</dbReference>
<evidence type="ECO:0000256" key="1">
    <source>
        <dbReference type="ARBA" id="ARBA00010164"/>
    </source>
</evidence>
<dbReference type="InterPro" id="IPR052028">
    <property type="entry name" value="HipA_Ser/Thr_kinase"/>
</dbReference>
<dbReference type="InterPro" id="IPR012893">
    <property type="entry name" value="HipA-like_C"/>
</dbReference>
<organism evidence="7 8">
    <name type="scientific">Photobacterium halotolerans</name>
    <dbReference type="NCBI Taxonomy" id="265726"/>
    <lineage>
        <taxon>Bacteria</taxon>
        <taxon>Pseudomonadati</taxon>
        <taxon>Pseudomonadota</taxon>
        <taxon>Gammaproteobacteria</taxon>
        <taxon>Vibrionales</taxon>
        <taxon>Vibrionaceae</taxon>
        <taxon>Photobacterium</taxon>
    </lineage>
</organism>
<feature type="domain" description="HipA-like C-terminal" evidence="5">
    <location>
        <begin position="145"/>
        <end position="358"/>
    </location>
</feature>
<evidence type="ECO:0000313" key="7">
    <source>
        <dbReference type="EMBL" id="KKC99673.1"/>
    </source>
</evidence>
<feature type="domain" description="HipA N-terminal subdomain 1" evidence="6">
    <location>
        <begin position="15"/>
        <end position="105"/>
    </location>
</feature>
<dbReference type="PANTHER" id="PTHR37419">
    <property type="entry name" value="SERINE/THREONINE-PROTEIN KINASE TOXIN HIPA"/>
    <property type="match status" value="1"/>
</dbReference>
<dbReference type="PATRIC" id="fig|265726.11.peg.4626"/>
<evidence type="ECO:0000259" key="5">
    <source>
        <dbReference type="Pfam" id="PF07804"/>
    </source>
</evidence>
<feature type="compositionally biased region" description="Basic residues" evidence="4">
    <location>
        <begin position="393"/>
        <end position="403"/>
    </location>
</feature>
<keyword evidence="2" id="KW-0808">Transferase</keyword>
<dbReference type="GO" id="GO:0005829">
    <property type="term" value="C:cytosol"/>
    <property type="evidence" value="ECO:0007669"/>
    <property type="project" value="TreeGrafter"/>
</dbReference>
<dbReference type="Pfam" id="PF13657">
    <property type="entry name" value="Couple_hipA"/>
    <property type="match status" value="1"/>
</dbReference>
<gene>
    <name evidence="7" type="ORF">KY46_12235</name>
</gene>
<accession>A0A0F5VC27</accession>
<dbReference type="EMBL" id="JWYV01000009">
    <property type="protein sequence ID" value="KKC99673.1"/>
    <property type="molecule type" value="Genomic_DNA"/>
</dbReference>